<keyword evidence="2" id="KW-1185">Reference proteome</keyword>
<dbReference type="Proteomes" id="UP000665043">
    <property type="component" value="Chromosome"/>
</dbReference>
<gene>
    <name evidence="1" type="ORF">ERJ70_13080</name>
</gene>
<proteinExistence type="predicted"/>
<sequence>MERKSIVLYDGDCYLCRQTKQVIKLLDWFGAFRWLSLQEYEKRQTVSSKQREVIRGEIHLVKPDGKISTGYQAVRFMLVRCPLTAPLGFLMYLPYAEVIGDPLYRLIAKNRYRIFKNKCTNGVCKLPQ</sequence>
<dbReference type="Pfam" id="PF04134">
    <property type="entry name" value="DCC1-like"/>
    <property type="match status" value="1"/>
</dbReference>
<dbReference type="EMBL" id="CP046956">
    <property type="protein sequence ID" value="QTN00147.1"/>
    <property type="molecule type" value="Genomic_DNA"/>
</dbReference>
<organism evidence="1 2">
    <name type="scientific">Sediminibacillus dalangtanensis</name>
    <dbReference type="NCBI Taxonomy" id="2729421"/>
    <lineage>
        <taxon>Bacteria</taxon>
        <taxon>Bacillati</taxon>
        <taxon>Bacillota</taxon>
        <taxon>Bacilli</taxon>
        <taxon>Bacillales</taxon>
        <taxon>Bacillaceae</taxon>
        <taxon>Sediminibacillus</taxon>
    </lineage>
</organism>
<dbReference type="PANTHER" id="PTHR34290">
    <property type="entry name" value="SI:CH73-390P7.2"/>
    <property type="match status" value="1"/>
</dbReference>
<dbReference type="InterPro" id="IPR044691">
    <property type="entry name" value="DCC1_Trx"/>
</dbReference>
<accession>A0ABX7VT71</accession>
<evidence type="ECO:0000313" key="2">
    <source>
        <dbReference type="Proteomes" id="UP000665043"/>
    </source>
</evidence>
<dbReference type="PANTHER" id="PTHR34290:SF2">
    <property type="entry name" value="OS04G0668800 PROTEIN"/>
    <property type="match status" value="1"/>
</dbReference>
<dbReference type="RefSeq" id="WP_209365292.1">
    <property type="nucleotide sequence ID" value="NZ_CP046956.1"/>
</dbReference>
<evidence type="ECO:0000313" key="1">
    <source>
        <dbReference type="EMBL" id="QTN00147.1"/>
    </source>
</evidence>
<name>A0ABX7VT71_9BACI</name>
<protein>
    <submittedName>
        <fullName evidence="1">DUF393 domain-containing protein</fullName>
    </submittedName>
</protein>
<reference evidence="1 2" key="1">
    <citation type="submission" date="2019-12" db="EMBL/GenBank/DDBJ databases">
        <title>The whole genome sequencing of a strain isolated from a Mars analog, Dalangtan Playa.</title>
        <authorList>
            <person name="Huang T."/>
        </authorList>
    </citation>
    <scope>NUCLEOTIDE SEQUENCE [LARGE SCALE GENOMIC DNA]</scope>
    <source>
        <strain evidence="1 2">DP4-553-S</strain>
    </source>
</reference>
<dbReference type="InterPro" id="IPR007263">
    <property type="entry name" value="DCC1-like"/>
</dbReference>